<dbReference type="PANTHER" id="PTHR36766">
    <property type="entry name" value="PLANT BROAD-SPECTRUM MILDEW RESISTANCE PROTEIN RPW8"/>
    <property type="match status" value="1"/>
</dbReference>
<sequence length="353" mass="39617">MLFDMSSVLPNLLEITIWRCNRCLNLPLFSHLPKLQVLRLDVVTSVEYIEDSSAESLSLSVEGSLLNGRTQCKASTAFFPCLKQLILFDLRNLKGWRRPLQQNKSMLSFPCLSKLSIGICTNLTHMPLHPVLEELELKCVTARLLQQSMMGSDAATANFSYSSYLSKLKVIHIDTIIDLVSFPEKGLHHLSSLEHLSISNCPNLVCLAEEGLKSLTSLRFLYISGCDMLNSLSKGFTHLTALEELEIKECRELDLSKNAMELQCLKSLRVLKINTMPNLSSLPDGLQHITTLQFLQISSCCNLKTLPEWICNLTSLQRLEIFECPQLVSVPKSLCSQSIAYSLEIYIDGTDKS</sequence>
<gene>
    <name evidence="2" type="ORF">COLO4_27542</name>
</gene>
<evidence type="ECO:0008006" key="4">
    <source>
        <dbReference type="Google" id="ProtNLM"/>
    </source>
</evidence>
<keyword evidence="3" id="KW-1185">Reference proteome</keyword>
<dbReference type="STRING" id="93759.A0A1R3HQY1"/>
<keyword evidence="1" id="KW-0611">Plant defense</keyword>
<proteinExistence type="predicted"/>
<dbReference type="InterPro" id="IPR032675">
    <property type="entry name" value="LRR_dom_sf"/>
</dbReference>
<dbReference type="SUPFAM" id="SSF52058">
    <property type="entry name" value="L domain-like"/>
    <property type="match status" value="1"/>
</dbReference>
<evidence type="ECO:0000313" key="3">
    <source>
        <dbReference type="Proteomes" id="UP000187203"/>
    </source>
</evidence>
<dbReference type="AlphaFoldDB" id="A0A1R3HQY1"/>
<dbReference type="Proteomes" id="UP000187203">
    <property type="component" value="Unassembled WGS sequence"/>
</dbReference>
<dbReference type="OrthoDB" id="5279713at2759"/>
<reference evidence="3" key="1">
    <citation type="submission" date="2013-09" db="EMBL/GenBank/DDBJ databases">
        <title>Corchorus olitorius genome sequencing.</title>
        <authorList>
            <person name="Alam M."/>
            <person name="Haque M.S."/>
            <person name="Islam M.S."/>
            <person name="Emdad E.M."/>
            <person name="Islam M.M."/>
            <person name="Ahmed B."/>
            <person name="Halim A."/>
            <person name="Hossen Q.M.M."/>
            <person name="Hossain M.Z."/>
            <person name="Ahmed R."/>
            <person name="Khan M.M."/>
            <person name="Islam R."/>
            <person name="Rashid M.M."/>
            <person name="Khan S.A."/>
            <person name="Rahman M.S."/>
            <person name="Alam M."/>
            <person name="Yahiya A.S."/>
            <person name="Khan M.S."/>
            <person name="Azam M.S."/>
            <person name="Haque T."/>
            <person name="Lashkar M.Z.H."/>
            <person name="Akhand A.I."/>
            <person name="Morshed G."/>
            <person name="Roy S."/>
            <person name="Uddin K.S."/>
            <person name="Rabeya T."/>
            <person name="Hossain A.S."/>
            <person name="Chowdhury A."/>
            <person name="Snigdha A.R."/>
            <person name="Mortoza M.S."/>
            <person name="Matin S.A."/>
            <person name="Hoque S.M.E."/>
            <person name="Islam M.K."/>
            <person name="Roy D.K."/>
            <person name="Haider R."/>
            <person name="Moosa M.M."/>
            <person name="Elias S.M."/>
            <person name="Hasan A.M."/>
            <person name="Jahan S."/>
            <person name="Shafiuddin M."/>
            <person name="Mahmood N."/>
            <person name="Shommy N.S."/>
        </authorList>
    </citation>
    <scope>NUCLEOTIDE SEQUENCE [LARGE SCALE GENOMIC DNA]</scope>
    <source>
        <strain evidence="3">cv. O-4</strain>
    </source>
</reference>
<accession>A0A1R3HQY1</accession>
<dbReference type="GO" id="GO:0006952">
    <property type="term" value="P:defense response"/>
    <property type="evidence" value="ECO:0007669"/>
    <property type="project" value="UniProtKB-KW"/>
</dbReference>
<name>A0A1R3HQY1_9ROSI</name>
<organism evidence="2 3">
    <name type="scientific">Corchorus olitorius</name>
    <dbReference type="NCBI Taxonomy" id="93759"/>
    <lineage>
        <taxon>Eukaryota</taxon>
        <taxon>Viridiplantae</taxon>
        <taxon>Streptophyta</taxon>
        <taxon>Embryophyta</taxon>
        <taxon>Tracheophyta</taxon>
        <taxon>Spermatophyta</taxon>
        <taxon>Magnoliopsida</taxon>
        <taxon>eudicotyledons</taxon>
        <taxon>Gunneridae</taxon>
        <taxon>Pentapetalae</taxon>
        <taxon>rosids</taxon>
        <taxon>malvids</taxon>
        <taxon>Malvales</taxon>
        <taxon>Malvaceae</taxon>
        <taxon>Grewioideae</taxon>
        <taxon>Apeibeae</taxon>
        <taxon>Corchorus</taxon>
    </lineage>
</organism>
<dbReference type="Gene3D" id="3.80.10.10">
    <property type="entry name" value="Ribonuclease Inhibitor"/>
    <property type="match status" value="3"/>
</dbReference>
<dbReference type="EMBL" id="AWUE01019629">
    <property type="protein sequence ID" value="OMO72630.1"/>
    <property type="molecule type" value="Genomic_DNA"/>
</dbReference>
<protein>
    <recommendedName>
        <fullName evidence="4">Disease resistance protein</fullName>
    </recommendedName>
</protein>
<evidence type="ECO:0000313" key="2">
    <source>
        <dbReference type="EMBL" id="OMO72630.1"/>
    </source>
</evidence>
<comment type="caution">
    <text evidence="2">The sequence shown here is derived from an EMBL/GenBank/DDBJ whole genome shotgun (WGS) entry which is preliminary data.</text>
</comment>
<evidence type="ECO:0000256" key="1">
    <source>
        <dbReference type="ARBA" id="ARBA00022821"/>
    </source>
</evidence>
<dbReference type="PANTHER" id="PTHR36766:SF35">
    <property type="entry name" value="DISEASE RESISTANCE PROTEIN RGA3"/>
    <property type="match status" value="1"/>
</dbReference>